<name>A0A0F8Z0C2_9ZZZZ</name>
<dbReference type="SUPFAM" id="SSF52540">
    <property type="entry name" value="P-loop containing nucleoside triphosphate hydrolases"/>
    <property type="match status" value="1"/>
</dbReference>
<dbReference type="PANTHER" id="PTHR30612:SF0">
    <property type="entry name" value="CHLOROPLAST PROTEIN-TRANSPORTING ATPASE"/>
    <property type="match status" value="1"/>
</dbReference>
<dbReference type="InterPro" id="IPR044722">
    <property type="entry name" value="SecA_SF2_C"/>
</dbReference>
<dbReference type="GO" id="GO:0031522">
    <property type="term" value="C:cell envelope Sec protein transport complex"/>
    <property type="evidence" value="ECO:0007669"/>
    <property type="project" value="TreeGrafter"/>
</dbReference>
<evidence type="ECO:0000256" key="4">
    <source>
        <dbReference type="ARBA" id="ARBA00022927"/>
    </source>
</evidence>
<dbReference type="InterPro" id="IPR000185">
    <property type="entry name" value="SecA"/>
</dbReference>
<evidence type="ECO:0000259" key="8">
    <source>
        <dbReference type="PROSITE" id="PS51196"/>
    </source>
</evidence>
<feature type="non-terminal residue" evidence="9">
    <location>
        <position position="238"/>
    </location>
</feature>
<keyword evidence="3" id="KW-0067">ATP-binding</keyword>
<sequence length="238" mass="27367">MAYGQFEQFIRNLTRVMASVNTKLQRDLTMRSRVARRFSMTEAAEFWKIYKLDVIAVPTNRKLQRLNHHDVIYRTVQEKYVALADEIERVYKWDVVVTKKNEEIWGKIVREYDEAVELTPKGSKQRETIPRDQILDIEYRGRPILVGTVSIERSELISSLLEKRGVKHEVLNAKHHKREAEIVAQAGRKNAITIATNMAGRGTDIKLGQGVTEMGGLHIICTELHDSARIDRQLSAVS</sequence>
<keyword evidence="1" id="KW-0813">Transport</keyword>
<dbReference type="EMBL" id="LAZR01050553">
    <property type="protein sequence ID" value="KKK87098.1"/>
    <property type="molecule type" value="Genomic_DNA"/>
</dbReference>
<feature type="domain" description="SecA family profile" evidence="8">
    <location>
        <begin position="1"/>
        <end position="238"/>
    </location>
</feature>
<dbReference type="FunFam" id="3.40.50.300:FF:000429">
    <property type="entry name" value="Preprotein translocase subunit SecA"/>
    <property type="match status" value="1"/>
</dbReference>
<dbReference type="GO" id="GO:0006605">
    <property type="term" value="P:protein targeting"/>
    <property type="evidence" value="ECO:0007669"/>
    <property type="project" value="InterPro"/>
</dbReference>
<keyword evidence="4" id="KW-0653">Protein transport</keyword>
<protein>
    <recommendedName>
        <fullName evidence="8">SecA family profile domain-containing protein</fullName>
    </recommendedName>
</protein>
<keyword evidence="5" id="KW-1278">Translocase</keyword>
<dbReference type="Gene3D" id="3.40.50.300">
    <property type="entry name" value="P-loop containing nucleotide triphosphate hydrolases"/>
    <property type="match status" value="1"/>
</dbReference>
<proteinExistence type="predicted"/>
<dbReference type="GO" id="GO:0005886">
    <property type="term" value="C:plasma membrane"/>
    <property type="evidence" value="ECO:0007669"/>
    <property type="project" value="TreeGrafter"/>
</dbReference>
<evidence type="ECO:0000256" key="7">
    <source>
        <dbReference type="ARBA" id="ARBA00023136"/>
    </source>
</evidence>
<dbReference type="CDD" id="cd18803">
    <property type="entry name" value="SF2_C_secA"/>
    <property type="match status" value="1"/>
</dbReference>
<dbReference type="GO" id="GO:0005524">
    <property type="term" value="F:ATP binding"/>
    <property type="evidence" value="ECO:0007669"/>
    <property type="project" value="UniProtKB-KW"/>
</dbReference>
<organism evidence="9">
    <name type="scientific">marine sediment metagenome</name>
    <dbReference type="NCBI Taxonomy" id="412755"/>
    <lineage>
        <taxon>unclassified sequences</taxon>
        <taxon>metagenomes</taxon>
        <taxon>ecological metagenomes</taxon>
    </lineage>
</organism>
<dbReference type="GO" id="GO:0005829">
    <property type="term" value="C:cytosol"/>
    <property type="evidence" value="ECO:0007669"/>
    <property type="project" value="TreeGrafter"/>
</dbReference>
<evidence type="ECO:0000256" key="6">
    <source>
        <dbReference type="ARBA" id="ARBA00023010"/>
    </source>
</evidence>
<dbReference type="Pfam" id="PF21090">
    <property type="entry name" value="P-loop_SecA"/>
    <property type="match status" value="1"/>
</dbReference>
<dbReference type="PANTHER" id="PTHR30612">
    <property type="entry name" value="SECA INNER MEMBRANE COMPONENT OF SEC PROTEIN SECRETION SYSTEM"/>
    <property type="match status" value="1"/>
</dbReference>
<dbReference type="GO" id="GO:0006886">
    <property type="term" value="P:intracellular protein transport"/>
    <property type="evidence" value="ECO:0007669"/>
    <property type="project" value="InterPro"/>
</dbReference>
<dbReference type="PROSITE" id="PS01312">
    <property type="entry name" value="SECA"/>
    <property type="match status" value="1"/>
</dbReference>
<comment type="caution">
    <text evidence="9">The sequence shown here is derived from an EMBL/GenBank/DDBJ whole genome shotgun (WGS) entry which is preliminary data.</text>
</comment>
<evidence type="ECO:0000313" key="9">
    <source>
        <dbReference type="EMBL" id="KKK87098.1"/>
    </source>
</evidence>
<dbReference type="PROSITE" id="PS51196">
    <property type="entry name" value="SECA_MOTOR_DEAD"/>
    <property type="match status" value="1"/>
</dbReference>
<dbReference type="AlphaFoldDB" id="A0A0F8Z0C2"/>
<accession>A0A0F8Z0C2</accession>
<dbReference type="InterPro" id="IPR020937">
    <property type="entry name" value="SecA_CS"/>
</dbReference>
<evidence type="ECO:0000256" key="2">
    <source>
        <dbReference type="ARBA" id="ARBA00022741"/>
    </source>
</evidence>
<evidence type="ECO:0000256" key="5">
    <source>
        <dbReference type="ARBA" id="ARBA00022967"/>
    </source>
</evidence>
<gene>
    <name evidence="9" type="ORF">LCGC14_2756630</name>
</gene>
<keyword evidence="6" id="KW-0811">Translocation</keyword>
<keyword evidence="7" id="KW-0472">Membrane</keyword>
<dbReference type="InterPro" id="IPR027417">
    <property type="entry name" value="P-loop_NTPase"/>
</dbReference>
<reference evidence="9" key="1">
    <citation type="journal article" date="2015" name="Nature">
        <title>Complex archaea that bridge the gap between prokaryotes and eukaryotes.</title>
        <authorList>
            <person name="Spang A."/>
            <person name="Saw J.H."/>
            <person name="Jorgensen S.L."/>
            <person name="Zaremba-Niedzwiedzka K."/>
            <person name="Martijn J."/>
            <person name="Lind A.E."/>
            <person name="van Eijk R."/>
            <person name="Schleper C."/>
            <person name="Guy L."/>
            <person name="Ettema T.J."/>
        </authorList>
    </citation>
    <scope>NUCLEOTIDE SEQUENCE</scope>
</reference>
<dbReference type="GO" id="GO:0043952">
    <property type="term" value="P:protein transport by the Sec complex"/>
    <property type="evidence" value="ECO:0007669"/>
    <property type="project" value="TreeGrafter"/>
</dbReference>
<dbReference type="InterPro" id="IPR014018">
    <property type="entry name" value="SecA_motor_DEAD"/>
</dbReference>
<evidence type="ECO:0000256" key="1">
    <source>
        <dbReference type="ARBA" id="ARBA00022448"/>
    </source>
</evidence>
<evidence type="ECO:0000256" key="3">
    <source>
        <dbReference type="ARBA" id="ARBA00022840"/>
    </source>
</evidence>
<keyword evidence="2" id="KW-0547">Nucleotide-binding</keyword>